<evidence type="ECO:0000256" key="13">
    <source>
        <dbReference type="ARBA" id="ARBA00030948"/>
    </source>
</evidence>
<evidence type="ECO:0000313" key="17">
    <source>
        <dbReference type="EMBL" id="RJG19925.1"/>
    </source>
</evidence>
<dbReference type="GO" id="GO:0006457">
    <property type="term" value="P:protein folding"/>
    <property type="evidence" value="ECO:0007669"/>
    <property type="project" value="InterPro"/>
</dbReference>
<feature type="compositionally biased region" description="Polar residues" evidence="16">
    <location>
        <begin position="67"/>
        <end position="80"/>
    </location>
</feature>
<dbReference type="InterPro" id="IPR004961">
    <property type="entry name" value="Lipase_chaperone"/>
</dbReference>
<evidence type="ECO:0000256" key="5">
    <source>
        <dbReference type="ARBA" id="ARBA00022475"/>
    </source>
</evidence>
<comment type="caution">
    <text evidence="17">The sequence shown here is derived from an EMBL/GenBank/DDBJ whole genome shotgun (WGS) entry which is preliminary data.</text>
</comment>
<evidence type="ECO:0000256" key="8">
    <source>
        <dbReference type="ARBA" id="ARBA00022963"/>
    </source>
</evidence>
<evidence type="ECO:0000256" key="10">
    <source>
        <dbReference type="ARBA" id="ARBA00023098"/>
    </source>
</evidence>
<gene>
    <name evidence="17" type="ORF">D4A39_03550</name>
</gene>
<sequence length="245" mass="27159">MTWRVIQALLLVTLSAAVSVLLFFAVSEGKGDGRRLATHDPGAPVVQTRAELADSRRAGSTVALHPQQPSGRLDSPSQRRWSEQQVEATLAGLPVDEQGNLQPGRELRAVLDTVFLGGDASLTLAELAWLQQQVIAVMPDTAGRQAADVMERYFHYSNMYRDLSGSFQQRSGVEALASGQQQLARLRRDYLGEALANALFADEERMARVTLHNMRTQMNTRLDDTEKAEQWQWLTGEPADREGDE</sequence>
<accession>A0A418Y327</accession>
<dbReference type="OrthoDB" id="6370896at2"/>
<protein>
    <recommendedName>
        <fullName evidence="4">Lipase chaperone</fullName>
    </recommendedName>
    <alternativeName>
        <fullName evidence="15">Lipase foldase</fullName>
    </alternativeName>
    <alternativeName>
        <fullName evidence="13">Lipase helper protein</fullName>
    </alternativeName>
    <alternativeName>
        <fullName evidence="14">Lipase modulator</fullName>
    </alternativeName>
</protein>
<evidence type="ECO:0000256" key="14">
    <source>
        <dbReference type="ARBA" id="ARBA00031542"/>
    </source>
</evidence>
<evidence type="ECO:0000256" key="1">
    <source>
        <dbReference type="ARBA" id="ARBA00003280"/>
    </source>
</evidence>
<evidence type="ECO:0000256" key="7">
    <source>
        <dbReference type="ARBA" id="ARBA00022692"/>
    </source>
</evidence>
<evidence type="ECO:0000256" key="3">
    <source>
        <dbReference type="ARBA" id="ARBA00010358"/>
    </source>
</evidence>
<evidence type="ECO:0000256" key="4">
    <source>
        <dbReference type="ARBA" id="ARBA00019692"/>
    </source>
</evidence>
<evidence type="ECO:0000256" key="16">
    <source>
        <dbReference type="SAM" id="MobiDB-lite"/>
    </source>
</evidence>
<evidence type="ECO:0000256" key="15">
    <source>
        <dbReference type="ARBA" id="ARBA00033028"/>
    </source>
</evidence>
<comment type="similarity">
    <text evidence="3">Belongs to the lipase chaperone family.</text>
</comment>
<name>A0A418Y327_9GAMM</name>
<reference evidence="17 18" key="1">
    <citation type="submission" date="2018-09" db="EMBL/GenBank/DDBJ databases">
        <title>Alcanivorax profundi sp. nov., isolated from 1000 m-depth seawater of the Mariana Trench.</title>
        <authorList>
            <person name="Liu J."/>
        </authorList>
    </citation>
    <scope>NUCLEOTIDE SEQUENCE [LARGE SCALE GENOMIC DNA]</scope>
    <source>
        <strain evidence="17 18">MTEO17</strain>
    </source>
</reference>
<feature type="region of interest" description="Disordered" evidence="16">
    <location>
        <begin position="57"/>
        <end position="80"/>
    </location>
</feature>
<evidence type="ECO:0000256" key="11">
    <source>
        <dbReference type="ARBA" id="ARBA00023136"/>
    </source>
</evidence>
<dbReference type="AlphaFoldDB" id="A0A418Y327"/>
<dbReference type="RefSeq" id="WP_119917495.1">
    <property type="nucleotide sequence ID" value="NZ_QYYA01000001.1"/>
</dbReference>
<organism evidence="17 18">
    <name type="scientific">Alcanivorax profundi</name>
    <dbReference type="NCBI Taxonomy" id="2338368"/>
    <lineage>
        <taxon>Bacteria</taxon>
        <taxon>Pseudomonadati</taxon>
        <taxon>Pseudomonadota</taxon>
        <taxon>Gammaproteobacteria</taxon>
        <taxon>Oceanospirillales</taxon>
        <taxon>Alcanivoracaceae</taxon>
        <taxon>Alcanivorax</taxon>
    </lineage>
</organism>
<evidence type="ECO:0000313" key="18">
    <source>
        <dbReference type="Proteomes" id="UP000283734"/>
    </source>
</evidence>
<dbReference type="EMBL" id="QYYA01000001">
    <property type="protein sequence ID" value="RJG19925.1"/>
    <property type="molecule type" value="Genomic_DNA"/>
</dbReference>
<dbReference type="GO" id="GO:0005886">
    <property type="term" value="C:plasma membrane"/>
    <property type="evidence" value="ECO:0007669"/>
    <property type="project" value="UniProtKB-SubCell"/>
</dbReference>
<evidence type="ECO:0000256" key="9">
    <source>
        <dbReference type="ARBA" id="ARBA00022989"/>
    </source>
</evidence>
<keyword evidence="5" id="KW-1003">Cell membrane</keyword>
<evidence type="ECO:0000256" key="6">
    <source>
        <dbReference type="ARBA" id="ARBA00022519"/>
    </source>
</evidence>
<dbReference type="GO" id="GO:0016042">
    <property type="term" value="P:lipid catabolic process"/>
    <property type="evidence" value="ECO:0007669"/>
    <property type="project" value="UniProtKB-KW"/>
</dbReference>
<keyword evidence="9" id="KW-1133">Transmembrane helix</keyword>
<evidence type="ECO:0000256" key="12">
    <source>
        <dbReference type="ARBA" id="ARBA00023186"/>
    </source>
</evidence>
<keyword evidence="10" id="KW-0443">Lipid metabolism</keyword>
<keyword evidence="8" id="KW-0442">Lipid degradation</keyword>
<comment type="function">
    <text evidence="1">May be involved in the folding of the extracellular lipase during its passage through the periplasm.</text>
</comment>
<keyword evidence="7" id="KW-0812">Transmembrane</keyword>
<comment type="subcellular location">
    <subcellularLocation>
        <location evidence="2">Cell inner membrane</location>
        <topology evidence="2">Single-pass membrane protein</topology>
        <orientation evidence="2">Periplasmic side</orientation>
    </subcellularLocation>
</comment>
<dbReference type="Proteomes" id="UP000283734">
    <property type="component" value="Unassembled WGS sequence"/>
</dbReference>
<evidence type="ECO:0000256" key="2">
    <source>
        <dbReference type="ARBA" id="ARBA00004383"/>
    </source>
</evidence>
<dbReference type="GO" id="GO:0051082">
    <property type="term" value="F:unfolded protein binding"/>
    <property type="evidence" value="ECO:0007669"/>
    <property type="project" value="InterPro"/>
</dbReference>
<keyword evidence="12" id="KW-0143">Chaperone</keyword>
<keyword evidence="6" id="KW-0997">Cell inner membrane</keyword>
<keyword evidence="18" id="KW-1185">Reference proteome</keyword>
<keyword evidence="11" id="KW-0472">Membrane</keyword>
<proteinExistence type="inferred from homology"/>
<dbReference type="SUPFAM" id="SSF158855">
    <property type="entry name" value="Lipase chaperone-like"/>
    <property type="match status" value="1"/>
</dbReference>
<dbReference type="Pfam" id="PF03280">
    <property type="entry name" value="Lipase_chap"/>
    <property type="match status" value="1"/>
</dbReference>